<name>A0AA82N839_SCHMA</name>
<evidence type="ECO:0000313" key="2">
    <source>
        <dbReference type="WBParaSite" id="Smp_350140.2"/>
    </source>
</evidence>
<dbReference type="Proteomes" id="UP000008854">
    <property type="component" value="Unassembled WGS sequence"/>
</dbReference>
<protein>
    <submittedName>
        <fullName evidence="2">Uncharacterized protein</fullName>
    </submittedName>
</protein>
<dbReference type="WBParaSite" id="Smp_350140.2">
    <property type="protein sequence ID" value="Smp_350140.2"/>
    <property type="gene ID" value="Smp_350140"/>
</dbReference>
<sequence length="44" mass="4880">MKVQVSSSSFRMALFVTGIVAEMKGKSALYGKRKVPAGEDPWKY</sequence>
<organism evidence="1 2">
    <name type="scientific">Schistosoma mansoni</name>
    <name type="common">Blood fluke</name>
    <dbReference type="NCBI Taxonomy" id="6183"/>
    <lineage>
        <taxon>Eukaryota</taxon>
        <taxon>Metazoa</taxon>
        <taxon>Spiralia</taxon>
        <taxon>Lophotrochozoa</taxon>
        <taxon>Platyhelminthes</taxon>
        <taxon>Trematoda</taxon>
        <taxon>Digenea</taxon>
        <taxon>Strigeidida</taxon>
        <taxon>Schistosomatoidea</taxon>
        <taxon>Schistosomatidae</taxon>
        <taxon>Schistosoma</taxon>
    </lineage>
</organism>
<keyword evidence="1" id="KW-1185">Reference proteome</keyword>
<evidence type="ECO:0000313" key="1">
    <source>
        <dbReference type="Proteomes" id="UP000008854"/>
    </source>
</evidence>
<reference evidence="2" key="2">
    <citation type="submission" date="2023-11" db="UniProtKB">
        <authorList>
            <consortium name="WormBaseParasite"/>
        </authorList>
    </citation>
    <scope>IDENTIFICATION</scope>
    <source>
        <strain evidence="2">Puerto Rican</strain>
    </source>
</reference>
<proteinExistence type="predicted"/>
<accession>A0AA82N839</accession>
<reference evidence="1" key="1">
    <citation type="journal article" date="2012" name="PLoS Negl. Trop. Dis.">
        <title>A systematically improved high quality genome and transcriptome of the human blood fluke Schistosoma mansoni.</title>
        <authorList>
            <person name="Protasio A.V."/>
            <person name="Tsai I.J."/>
            <person name="Babbage A."/>
            <person name="Nichol S."/>
            <person name="Hunt M."/>
            <person name="Aslett M.A."/>
            <person name="De Silva N."/>
            <person name="Velarde G.S."/>
            <person name="Anderson T.J."/>
            <person name="Clark R.C."/>
            <person name="Davidson C."/>
            <person name="Dillon G.P."/>
            <person name="Holroyd N.E."/>
            <person name="LoVerde P.T."/>
            <person name="Lloyd C."/>
            <person name="McQuillan J."/>
            <person name="Oliveira G."/>
            <person name="Otto T.D."/>
            <person name="Parker-Manuel S.J."/>
            <person name="Quail M.A."/>
            <person name="Wilson R.A."/>
            <person name="Zerlotini A."/>
            <person name="Dunne D.W."/>
            <person name="Berriman M."/>
        </authorList>
    </citation>
    <scope>NUCLEOTIDE SEQUENCE [LARGE SCALE GENOMIC DNA]</scope>
    <source>
        <strain evidence="1">Puerto Rican</strain>
    </source>
</reference>
<dbReference type="AlphaFoldDB" id="A0AA82N839"/>